<dbReference type="AlphaFoldDB" id="A0A8H7WC70"/>
<dbReference type="Proteomes" id="UP000664132">
    <property type="component" value="Unassembled WGS sequence"/>
</dbReference>
<dbReference type="EMBL" id="JAFJYH010000054">
    <property type="protein sequence ID" value="KAG4422118.1"/>
    <property type="molecule type" value="Genomic_DNA"/>
</dbReference>
<proteinExistence type="predicted"/>
<evidence type="ECO:0000256" key="1">
    <source>
        <dbReference type="SAM" id="MobiDB-lite"/>
    </source>
</evidence>
<protein>
    <submittedName>
        <fullName evidence="2">Uncharacterized protein</fullName>
    </submittedName>
</protein>
<feature type="compositionally biased region" description="Acidic residues" evidence="1">
    <location>
        <begin position="219"/>
        <end position="232"/>
    </location>
</feature>
<comment type="caution">
    <text evidence="2">The sequence shown here is derived from an EMBL/GenBank/DDBJ whole genome shotgun (WGS) entry which is preliminary data.</text>
</comment>
<reference evidence="2" key="1">
    <citation type="submission" date="2021-02" db="EMBL/GenBank/DDBJ databases">
        <title>Genome sequence Cadophora malorum strain M34.</title>
        <authorList>
            <person name="Stefanovic E."/>
            <person name="Vu D."/>
            <person name="Scully C."/>
            <person name="Dijksterhuis J."/>
            <person name="Roader J."/>
            <person name="Houbraken J."/>
        </authorList>
    </citation>
    <scope>NUCLEOTIDE SEQUENCE</scope>
    <source>
        <strain evidence="2">M34</strain>
    </source>
</reference>
<evidence type="ECO:0000313" key="3">
    <source>
        <dbReference type="Proteomes" id="UP000664132"/>
    </source>
</evidence>
<gene>
    <name evidence="2" type="ORF">IFR04_004745</name>
</gene>
<sequence length="289" mass="32858">MPEAPLIGRQPIPPGRYKYRWRLWISEAPNELNFVSRDTWEEYQRRYPSRLDLRDDPSSQVVRFDANRDTIYMDIQSLFPLSNYATPRGEPGVGDRAYGHEPVEATRRTQLIGFADIQRLAMPISYPPERQGIEWLLKHVFTGIHPYIPGFETIPGDRAPSPGSDRCPSALRNIFKVDSFSKLPHYTDAFIAEDQTHVNSLDAAVREFFLRLPTNNAGETDEPDNGDPDNDGPDPGPPCMGPDNVASGNLLTRYIELLNKFYDGNGLTEDDFDAASRTEYEDRGLIMHR</sequence>
<organism evidence="2 3">
    <name type="scientific">Cadophora malorum</name>
    <dbReference type="NCBI Taxonomy" id="108018"/>
    <lineage>
        <taxon>Eukaryota</taxon>
        <taxon>Fungi</taxon>
        <taxon>Dikarya</taxon>
        <taxon>Ascomycota</taxon>
        <taxon>Pezizomycotina</taxon>
        <taxon>Leotiomycetes</taxon>
        <taxon>Helotiales</taxon>
        <taxon>Ploettnerulaceae</taxon>
        <taxon>Cadophora</taxon>
    </lineage>
</organism>
<name>A0A8H7WC70_9HELO</name>
<keyword evidence="3" id="KW-1185">Reference proteome</keyword>
<accession>A0A8H7WC70</accession>
<feature type="region of interest" description="Disordered" evidence="1">
    <location>
        <begin position="215"/>
        <end position="245"/>
    </location>
</feature>
<evidence type="ECO:0000313" key="2">
    <source>
        <dbReference type="EMBL" id="KAG4422118.1"/>
    </source>
</evidence>
<dbReference type="OrthoDB" id="3558826at2759"/>